<evidence type="ECO:0000313" key="1">
    <source>
        <dbReference type="EMBL" id="SUM84100.1"/>
    </source>
</evidence>
<dbReference type="GO" id="GO:0016747">
    <property type="term" value="F:acyltransferase activity, transferring groups other than amino-acyl groups"/>
    <property type="evidence" value="ECO:0007669"/>
    <property type="project" value="InterPro"/>
</dbReference>
<evidence type="ECO:0000313" key="2">
    <source>
        <dbReference type="Proteomes" id="UP000254707"/>
    </source>
</evidence>
<dbReference type="RefSeq" id="WP_002483984.1">
    <property type="nucleotide sequence ID" value="NZ_CP054438.1"/>
</dbReference>
<gene>
    <name evidence="1" type="ORF">NCTC7688_02315</name>
</gene>
<dbReference type="PANTHER" id="PTHR43072">
    <property type="entry name" value="N-ACETYLTRANSFERASE"/>
    <property type="match status" value="1"/>
</dbReference>
<protein>
    <submittedName>
        <fullName evidence="1">Acetyltransferase</fullName>
    </submittedName>
</protein>
<dbReference type="Gene3D" id="3.40.630.30">
    <property type="match status" value="1"/>
</dbReference>
<dbReference type="PROSITE" id="PS51186">
    <property type="entry name" value="GNAT"/>
    <property type="match status" value="1"/>
</dbReference>
<dbReference type="AlphaFoldDB" id="A0A380HN56"/>
<keyword evidence="1" id="KW-0808">Transferase</keyword>
<sequence>MNRLTIKQTQYINRIAEVHEAELERQNTTYKRTKLSVALRIEMIEHGLRYSDDTILIQTQGEQLIGFIWARYDKTLKTALIEMLYVESTHRNQGVATKLKKEIEAWARDKGAHTIESTVAYSNQKMQKMNFNMGYDMDKVVMVKNLLVNNEDKHK</sequence>
<dbReference type="EMBL" id="UHED01000001">
    <property type="protein sequence ID" value="SUM84100.1"/>
    <property type="molecule type" value="Genomic_DNA"/>
</dbReference>
<dbReference type="Proteomes" id="UP000254707">
    <property type="component" value="Unassembled WGS sequence"/>
</dbReference>
<dbReference type="Pfam" id="PF00583">
    <property type="entry name" value="Acetyltransf_1"/>
    <property type="match status" value="1"/>
</dbReference>
<dbReference type="CDD" id="cd04301">
    <property type="entry name" value="NAT_SF"/>
    <property type="match status" value="1"/>
</dbReference>
<dbReference type="SUPFAM" id="SSF55729">
    <property type="entry name" value="Acyl-CoA N-acyltransferases (Nat)"/>
    <property type="match status" value="1"/>
</dbReference>
<dbReference type="InterPro" id="IPR000182">
    <property type="entry name" value="GNAT_dom"/>
</dbReference>
<proteinExistence type="predicted"/>
<name>A0A380HN56_STASA</name>
<reference evidence="1 2" key="1">
    <citation type="submission" date="2018-06" db="EMBL/GenBank/DDBJ databases">
        <authorList>
            <consortium name="Pathogen Informatics"/>
            <person name="Doyle S."/>
        </authorList>
    </citation>
    <scope>NUCLEOTIDE SEQUENCE [LARGE SCALE GENOMIC DNA]</scope>
    <source>
        <strain evidence="1 2">NCTC7688</strain>
    </source>
</reference>
<dbReference type="InterPro" id="IPR016181">
    <property type="entry name" value="Acyl_CoA_acyltransferase"/>
</dbReference>
<dbReference type="PANTHER" id="PTHR43072:SF58">
    <property type="entry name" value="N-ACETYLTRANSFERASE DOMAIN-CONTAINING PROTEIN"/>
    <property type="match status" value="1"/>
</dbReference>
<organism evidence="1 2">
    <name type="scientific">Staphylococcus saprophyticus</name>
    <dbReference type="NCBI Taxonomy" id="29385"/>
    <lineage>
        <taxon>Bacteria</taxon>
        <taxon>Bacillati</taxon>
        <taxon>Bacillota</taxon>
        <taxon>Bacilli</taxon>
        <taxon>Bacillales</taxon>
        <taxon>Staphylococcaceae</taxon>
        <taxon>Staphylococcus</taxon>
    </lineage>
</organism>
<accession>A0A380HN56</accession>